<dbReference type="EMBL" id="JAAZWO010000005">
    <property type="protein sequence ID" value="MBC2397181.1"/>
    <property type="molecule type" value="Genomic_DNA"/>
</dbReference>
<name>A0A923IZB3_CLOTT</name>
<dbReference type="Proteomes" id="UP000563151">
    <property type="component" value="Unassembled WGS sequence"/>
</dbReference>
<evidence type="ECO:0000313" key="1">
    <source>
        <dbReference type="EMBL" id="MBC2397181.1"/>
    </source>
</evidence>
<organism evidence="1 2">
    <name type="scientific">Clostridium tetanomorphum</name>
    <dbReference type="NCBI Taxonomy" id="1553"/>
    <lineage>
        <taxon>Bacteria</taxon>
        <taxon>Bacillati</taxon>
        <taxon>Bacillota</taxon>
        <taxon>Clostridia</taxon>
        <taxon>Eubacteriales</taxon>
        <taxon>Clostridiaceae</taxon>
        <taxon>Clostridium</taxon>
    </lineage>
</organism>
<keyword evidence="2" id="KW-1185">Reference proteome</keyword>
<accession>A0A923IZB3</accession>
<reference evidence="1 2" key="1">
    <citation type="submission" date="2020-04" db="EMBL/GenBank/DDBJ databases">
        <title>Genomic insights into acetone-butanol-ethanol (ABE) fermentation by sequencing solventogenic clostridia strains.</title>
        <authorList>
            <person name="Brown S."/>
        </authorList>
    </citation>
    <scope>NUCLEOTIDE SEQUENCE [LARGE SCALE GENOMIC DNA]</scope>
    <source>
        <strain evidence="1 2">DJ011</strain>
    </source>
</reference>
<proteinExistence type="predicted"/>
<comment type="caution">
    <text evidence="1">The sequence shown here is derived from an EMBL/GenBank/DDBJ whole genome shotgun (WGS) entry which is preliminary data.</text>
</comment>
<evidence type="ECO:0000313" key="2">
    <source>
        <dbReference type="Proteomes" id="UP000563151"/>
    </source>
</evidence>
<protein>
    <submittedName>
        <fullName evidence="1">Uncharacterized protein</fullName>
    </submittedName>
</protein>
<sequence length="62" mass="7385">MRFTCFMTIILLYPHPENTIVRNICGDENGEDYEIIIEIRTILQSEYGFLPITMEFKRINNN</sequence>
<dbReference type="AlphaFoldDB" id="A0A923IZB3"/>
<gene>
    <name evidence="1" type="ORF">HGG79_05215</name>
</gene>